<keyword evidence="4" id="KW-0732">Signal</keyword>
<keyword evidence="7" id="KW-1185">Reference proteome</keyword>
<feature type="signal peptide" evidence="4">
    <location>
        <begin position="1"/>
        <end position="28"/>
    </location>
</feature>
<evidence type="ECO:0000256" key="3">
    <source>
        <dbReference type="PROSITE-ProRule" id="PRU00339"/>
    </source>
</evidence>
<dbReference type="PANTHER" id="PTHR45188:SF2">
    <property type="entry name" value="DNAJ HOMOLOG SUBFAMILY C MEMBER 7"/>
    <property type="match status" value="1"/>
</dbReference>
<protein>
    <recommendedName>
        <fullName evidence="5">J domain-containing protein</fullName>
    </recommendedName>
</protein>
<feature type="repeat" description="TPR" evidence="3">
    <location>
        <begin position="31"/>
        <end position="64"/>
    </location>
</feature>
<evidence type="ECO:0000256" key="1">
    <source>
        <dbReference type="ARBA" id="ARBA00022737"/>
    </source>
</evidence>
<dbReference type="InterPro" id="IPR036869">
    <property type="entry name" value="J_dom_sf"/>
</dbReference>
<dbReference type="PRINTS" id="PR00625">
    <property type="entry name" value="JDOMAIN"/>
</dbReference>
<dbReference type="Pfam" id="PF14559">
    <property type="entry name" value="TPR_19"/>
    <property type="match status" value="1"/>
</dbReference>
<dbReference type="PROSITE" id="PS00636">
    <property type="entry name" value="DNAJ_1"/>
    <property type="match status" value="1"/>
</dbReference>
<dbReference type="Gene3D" id="1.25.40.10">
    <property type="entry name" value="Tetratricopeptide repeat domain"/>
    <property type="match status" value="1"/>
</dbReference>
<dbReference type="CDD" id="cd06257">
    <property type="entry name" value="DnaJ"/>
    <property type="match status" value="1"/>
</dbReference>
<keyword evidence="1" id="KW-0677">Repeat</keyword>
<dbReference type="PROSITE" id="PS50076">
    <property type="entry name" value="DNAJ_2"/>
    <property type="match status" value="1"/>
</dbReference>
<dbReference type="AlphaFoldDB" id="A0AAW1NU09"/>
<reference evidence="6 7" key="1">
    <citation type="journal article" date="2024" name="Nat. Commun.">
        <title>Phylogenomics reveals the evolutionary origins of lichenization in chlorophyte algae.</title>
        <authorList>
            <person name="Puginier C."/>
            <person name="Libourel C."/>
            <person name="Otte J."/>
            <person name="Skaloud P."/>
            <person name="Haon M."/>
            <person name="Grisel S."/>
            <person name="Petersen M."/>
            <person name="Berrin J.G."/>
            <person name="Delaux P.M."/>
            <person name="Dal Grande F."/>
            <person name="Keller J."/>
        </authorList>
    </citation>
    <scope>NUCLEOTIDE SEQUENCE [LARGE SCALE GENOMIC DNA]</scope>
    <source>
        <strain evidence="6 7">SAG 2036</strain>
    </source>
</reference>
<dbReference type="SUPFAM" id="SSF46565">
    <property type="entry name" value="Chaperone J-domain"/>
    <property type="match status" value="1"/>
</dbReference>
<sequence>MGHSGSAVVLGIFCWTLVLFSNTDTAQASTAGAALVAGDSAFAKGEFNSAVSLYERAVQQDPTNLLPLTKRAAAYEKLGQHSAALRDLTAALQIDSNATRPLLQRAQVQKGLCSFASAEADLRALLDLRSTHKAGLQERQAVSDARQKLDQYTAASPAQRRTAFTSLLTLAPACTPARLLEAGLLMAEQDHAGAIALTGVLLKSQPGHVEALVLRGKAFALMGDLDSAKRHYGEALRHDPDDGPAQAAFQTAKRLARLMSQADAAASKGRWQDAEAAAAEAVSIDANLRVVNTALWLSLCKARLNLRRTGSDSAKQACTVAAEHVPDDPEPSILRVKALLLEEDVEGAVRAAAELRQRHPNSRSVLQVQQEVDKARRMAERKDYYAILGVDHSAQPRDIKSAYRKRAQIYHPDKVADAGLSKEEAQQRFTDIAEAYEVLTDEEKRAAYDRGDDVELGPGQAGFHGGGFPGGGFPGGGFGGQQFSFRFG</sequence>
<dbReference type="InterPro" id="IPR011990">
    <property type="entry name" value="TPR-like_helical_dom_sf"/>
</dbReference>
<proteinExistence type="predicted"/>
<evidence type="ECO:0000313" key="7">
    <source>
        <dbReference type="Proteomes" id="UP001465755"/>
    </source>
</evidence>
<gene>
    <name evidence="6" type="ORF">WJX73_001573</name>
</gene>
<dbReference type="InterPro" id="IPR019734">
    <property type="entry name" value="TPR_rpt"/>
</dbReference>
<dbReference type="SMART" id="SM00028">
    <property type="entry name" value="TPR"/>
    <property type="match status" value="5"/>
</dbReference>
<evidence type="ECO:0000313" key="6">
    <source>
        <dbReference type="EMBL" id="KAK9794626.1"/>
    </source>
</evidence>
<dbReference type="PROSITE" id="PS50005">
    <property type="entry name" value="TPR"/>
    <property type="match status" value="2"/>
</dbReference>
<evidence type="ECO:0000256" key="4">
    <source>
        <dbReference type="SAM" id="SignalP"/>
    </source>
</evidence>
<name>A0AAW1NU09_9CHLO</name>
<organism evidence="6 7">
    <name type="scientific">Symbiochloris irregularis</name>
    <dbReference type="NCBI Taxonomy" id="706552"/>
    <lineage>
        <taxon>Eukaryota</taxon>
        <taxon>Viridiplantae</taxon>
        <taxon>Chlorophyta</taxon>
        <taxon>core chlorophytes</taxon>
        <taxon>Trebouxiophyceae</taxon>
        <taxon>Trebouxiales</taxon>
        <taxon>Trebouxiaceae</taxon>
        <taxon>Symbiochloris</taxon>
    </lineage>
</organism>
<evidence type="ECO:0000259" key="5">
    <source>
        <dbReference type="PROSITE" id="PS50076"/>
    </source>
</evidence>
<dbReference type="InterPro" id="IPR018253">
    <property type="entry name" value="DnaJ_domain_CS"/>
</dbReference>
<comment type="caution">
    <text evidence="6">The sequence shown here is derived from an EMBL/GenBank/DDBJ whole genome shotgun (WGS) entry which is preliminary data.</text>
</comment>
<dbReference type="SMART" id="SM00271">
    <property type="entry name" value="DnaJ"/>
    <property type="match status" value="1"/>
</dbReference>
<dbReference type="InterPro" id="IPR001623">
    <property type="entry name" value="DnaJ_domain"/>
</dbReference>
<dbReference type="PANTHER" id="PTHR45188">
    <property type="entry name" value="DNAJ PROTEIN P58IPK HOMOLOG"/>
    <property type="match status" value="1"/>
</dbReference>
<dbReference type="Pfam" id="PF13414">
    <property type="entry name" value="TPR_11"/>
    <property type="match status" value="1"/>
</dbReference>
<keyword evidence="2 3" id="KW-0802">TPR repeat</keyword>
<dbReference type="Proteomes" id="UP001465755">
    <property type="component" value="Unassembled WGS sequence"/>
</dbReference>
<dbReference type="SUPFAM" id="SSF48452">
    <property type="entry name" value="TPR-like"/>
    <property type="match status" value="2"/>
</dbReference>
<feature type="chain" id="PRO_5043396565" description="J domain-containing protein" evidence="4">
    <location>
        <begin position="29"/>
        <end position="488"/>
    </location>
</feature>
<feature type="domain" description="J" evidence="5">
    <location>
        <begin position="383"/>
        <end position="452"/>
    </location>
</feature>
<feature type="repeat" description="TPR" evidence="3">
    <location>
        <begin position="209"/>
        <end position="242"/>
    </location>
</feature>
<dbReference type="Pfam" id="PF00226">
    <property type="entry name" value="DnaJ"/>
    <property type="match status" value="1"/>
</dbReference>
<evidence type="ECO:0000256" key="2">
    <source>
        <dbReference type="ARBA" id="ARBA00022803"/>
    </source>
</evidence>
<accession>A0AAW1NU09</accession>
<dbReference type="Gene3D" id="1.10.287.110">
    <property type="entry name" value="DnaJ domain"/>
    <property type="match status" value="1"/>
</dbReference>
<dbReference type="EMBL" id="JALJOQ010000136">
    <property type="protein sequence ID" value="KAK9794626.1"/>
    <property type="molecule type" value="Genomic_DNA"/>
</dbReference>